<dbReference type="InterPro" id="IPR011330">
    <property type="entry name" value="Glyco_hydro/deAcase_b/a-brl"/>
</dbReference>
<keyword evidence="4" id="KW-0732">Signal</keyword>
<dbReference type="PANTHER" id="PTHR34216:SF7">
    <property type="entry name" value="POLY-BETA-1,6-N-ACETYL-D-GLUCOSAMINE N-DEACETYLASE"/>
    <property type="match status" value="1"/>
</dbReference>
<dbReference type="GO" id="GO:0005975">
    <property type="term" value="P:carbohydrate metabolic process"/>
    <property type="evidence" value="ECO:0007669"/>
    <property type="project" value="InterPro"/>
</dbReference>
<dbReference type="AlphaFoldDB" id="A0A1Q9ATM7"/>
<dbReference type="PANTHER" id="PTHR34216">
    <property type="match status" value="1"/>
</dbReference>
<dbReference type="Gene3D" id="3.20.20.370">
    <property type="entry name" value="Glycoside hydrolase/deacetylase"/>
    <property type="match status" value="1"/>
</dbReference>
<evidence type="ECO:0000256" key="4">
    <source>
        <dbReference type="ARBA" id="ARBA00022729"/>
    </source>
</evidence>
<keyword evidence="8" id="KW-1185">Reference proteome</keyword>
<evidence type="ECO:0000259" key="6">
    <source>
        <dbReference type="PROSITE" id="PS51677"/>
    </source>
</evidence>
<evidence type="ECO:0000256" key="5">
    <source>
        <dbReference type="ARBA" id="ARBA00032976"/>
    </source>
</evidence>
<name>A0A1Q9ATM7_9HYPH</name>
<dbReference type="GO" id="GO:0016810">
    <property type="term" value="F:hydrolase activity, acting on carbon-nitrogen (but not peptide) bonds"/>
    <property type="evidence" value="ECO:0007669"/>
    <property type="project" value="InterPro"/>
</dbReference>
<dbReference type="EMBL" id="MKIP01000057">
    <property type="protein sequence ID" value="OLP58675.1"/>
    <property type="molecule type" value="Genomic_DNA"/>
</dbReference>
<evidence type="ECO:0000313" key="7">
    <source>
        <dbReference type="EMBL" id="OLP58675.1"/>
    </source>
</evidence>
<dbReference type="InterPro" id="IPR051398">
    <property type="entry name" value="Polysacch_Deacetylase"/>
</dbReference>
<comment type="function">
    <text evidence="1">Is involved in generating a small heat-stable compound (Nod), an acylated oligomer of N-acetylglucosamine, that stimulates mitosis in various plant protoplasts.</text>
</comment>
<gene>
    <name evidence="7" type="ORF">BJF93_17750</name>
</gene>
<evidence type="ECO:0000256" key="1">
    <source>
        <dbReference type="ARBA" id="ARBA00003236"/>
    </source>
</evidence>
<dbReference type="Proteomes" id="UP000186364">
    <property type="component" value="Unassembled WGS sequence"/>
</dbReference>
<dbReference type="PROSITE" id="PS51677">
    <property type="entry name" value="NODB"/>
    <property type="match status" value="1"/>
</dbReference>
<accession>A0A1Q9ATM7</accession>
<dbReference type="Pfam" id="PF01522">
    <property type="entry name" value="Polysacc_deac_1"/>
    <property type="match status" value="2"/>
</dbReference>
<dbReference type="SUPFAM" id="SSF88713">
    <property type="entry name" value="Glycoside hydrolase/deacetylase"/>
    <property type="match status" value="1"/>
</dbReference>
<dbReference type="InterPro" id="IPR002509">
    <property type="entry name" value="NODB_dom"/>
</dbReference>
<organism evidence="7 8">
    <name type="scientific">Xaviernesmea oryzae</name>
    <dbReference type="NCBI Taxonomy" id="464029"/>
    <lineage>
        <taxon>Bacteria</taxon>
        <taxon>Pseudomonadati</taxon>
        <taxon>Pseudomonadota</taxon>
        <taxon>Alphaproteobacteria</taxon>
        <taxon>Hyphomicrobiales</taxon>
        <taxon>Rhizobiaceae</taxon>
        <taxon>Rhizobium/Agrobacterium group</taxon>
        <taxon>Xaviernesmea</taxon>
    </lineage>
</organism>
<protein>
    <recommendedName>
        <fullName evidence="3">Chitooligosaccharide deacetylase</fullName>
    </recommendedName>
    <alternativeName>
        <fullName evidence="5">Nodulation protein B</fullName>
    </alternativeName>
</protein>
<comment type="caution">
    <text evidence="7">The sequence shown here is derived from an EMBL/GenBank/DDBJ whole genome shotgun (WGS) entry which is preliminary data.</text>
</comment>
<evidence type="ECO:0000256" key="2">
    <source>
        <dbReference type="ARBA" id="ARBA00010973"/>
    </source>
</evidence>
<proteinExistence type="inferred from homology"/>
<comment type="similarity">
    <text evidence="2">Belongs to the polysaccharide deacetylase family.</text>
</comment>
<feature type="domain" description="NodB homology" evidence="6">
    <location>
        <begin position="99"/>
        <end position="345"/>
    </location>
</feature>
<evidence type="ECO:0000313" key="8">
    <source>
        <dbReference type="Proteomes" id="UP000186364"/>
    </source>
</evidence>
<sequence length="345" mass="37354">MTGAVRLIRQAVIQGGLALSWGVAALGLMKGARGLGAVLTLHRVQPRPASRFAPNAHLEVTPARLEASLLQLKRDGARFVSLDTLREHLLGDGDPSESPLIAITLDDGYRDNLDHAAPIFARHNIPFTVFVVEGFVQRRHGLWWETLAELLQQADRINDPLVNDAKLELKTIASRQAAFDRWAWTIRNTDEKAAIARLDAAAMAAGLDPLALTERLILDEPGLRQLLDVPGAALGAHTVSHRALKALDAAEAEQEIFASKAFVAGIAGHAPTSFAFPYGDDEAWSPRDCALVRRAGMIGVTTRPAVVTANADEAALPRISLNGHYQAPWQVSALISGIPFTLRRR</sequence>
<evidence type="ECO:0000256" key="3">
    <source>
        <dbReference type="ARBA" id="ARBA00020071"/>
    </source>
</evidence>
<reference evidence="7 8" key="1">
    <citation type="submission" date="2016-09" db="EMBL/GenBank/DDBJ databases">
        <title>Rhizobium sp. nov., a novel species isolated from the rice rhizosphere.</title>
        <authorList>
            <person name="Zhao J."/>
            <person name="Zhang X."/>
        </authorList>
    </citation>
    <scope>NUCLEOTIDE SEQUENCE [LARGE SCALE GENOMIC DNA]</scope>
    <source>
        <strain evidence="7 8">1.7048</strain>
    </source>
</reference>